<keyword evidence="2" id="KW-0489">Methyltransferase</keyword>
<name>A0ABX6EDG4_9HYPH</name>
<accession>A0ABX6EDG4</accession>
<dbReference type="Proteomes" id="UP000424673">
    <property type="component" value="Chromosome"/>
</dbReference>
<dbReference type="GO" id="GO:0008168">
    <property type="term" value="F:methyltransferase activity"/>
    <property type="evidence" value="ECO:0007669"/>
    <property type="project" value="UniProtKB-KW"/>
</dbReference>
<dbReference type="EMBL" id="CP044328">
    <property type="protein sequence ID" value="QGM92719.1"/>
    <property type="molecule type" value="Genomic_DNA"/>
</dbReference>
<reference evidence="2 3" key="2">
    <citation type="journal article" date="2021" name="AMB Express">
        <title>Isolation and characterisation of Methylocystis spp. for poly-3-hydroxybutyrate production using waste methane feedstocks.</title>
        <authorList>
            <person name="Rumah B.L."/>
            <person name="Stead C.E."/>
            <person name="Claxton Stevens B.H."/>
            <person name="Minton N.P."/>
            <person name="Grosse-Honebrink A."/>
            <person name="Zhang Y."/>
        </authorList>
    </citation>
    <scope>NUCLEOTIDE SEQUENCE [LARGE SCALE GENOMIC DNA]</scope>
    <source>
        <strain evidence="2 3">BRCS1</strain>
    </source>
</reference>
<gene>
    <name evidence="2" type="ORF">F7D13_01020</name>
</gene>
<keyword evidence="1" id="KW-0472">Membrane</keyword>
<organism evidence="2 3">
    <name type="scientific">Methylocystis rosea</name>
    <dbReference type="NCBI Taxonomy" id="173366"/>
    <lineage>
        <taxon>Bacteria</taxon>
        <taxon>Pseudomonadati</taxon>
        <taxon>Pseudomonadota</taxon>
        <taxon>Alphaproteobacteria</taxon>
        <taxon>Hyphomicrobiales</taxon>
        <taxon>Methylocystaceae</taxon>
        <taxon>Methylocystis</taxon>
    </lineage>
</organism>
<reference evidence="3" key="1">
    <citation type="submission" date="2019-09" db="EMBL/GenBank/DDBJ databases">
        <title>Isolation and complete genome sequencing of Methylocystis species.</title>
        <authorList>
            <person name="Rumah B.L."/>
            <person name="Stead C.E."/>
            <person name="Stevens B.C."/>
            <person name="Minton N.P."/>
            <person name="Grosse-Honebrink A."/>
            <person name="Zhang Y."/>
        </authorList>
    </citation>
    <scope>NUCLEOTIDE SEQUENCE [LARGE SCALE GENOMIC DNA]</scope>
    <source>
        <strain evidence="3">BRCS1</strain>
    </source>
</reference>
<sequence length="222" mass="24521">MTHQAIRVSLILWQRLLKSLNAAVFTGVLCVGLYALVTNFAEARGAIGKAFVKLTQIQSFEGFNVKAAFAVDQIAESTPIYHSLPAEMRGMLPDDILSLRANWVERILYVGDQGKLCDFASATQKMNEDYAADRHLAADGLITMKDSREVKAQVLEDMRLAKARNDAWPNGEPRFCYVTELTERGRNVKTALAQFLRAGFAAATATPAAPRDPKMKVARMAQ</sequence>
<evidence type="ECO:0000256" key="1">
    <source>
        <dbReference type="SAM" id="Phobius"/>
    </source>
</evidence>
<feature type="transmembrane region" description="Helical" evidence="1">
    <location>
        <begin position="20"/>
        <end position="37"/>
    </location>
</feature>
<dbReference type="RefSeq" id="WP_154450679.1">
    <property type="nucleotide sequence ID" value="NZ_CP044328.1"/>
</dbReference>
<evidence type="ECO:0000313" key="2">
    <source>
        <dbReference type="EMBL" id="QGM92719.1"/>
    </source>
</evidence>
<keyword evidence="1" id="KW-0812">Transmembrane</keyword>
<keyword evidence="1" id="KW-1133">Transmembrane helix</keyword>
<evidence type="ECO:0000313" key="3">
    <source>
        <dbReference type="Proteomes" id="UP000424673"/>
    </source>
</evidence>
<dbReference type="GO" id="GO:0032259">
    <property type="term" value="P:methylation"/>
    <property type="evidence" value="ECO:0007669"/>
    <property type="project" value="UniProtKB-KW"/>
</dbReference>
<proteinExistence type="predicted"/>
<keyword evidence="3" id="KW-1185">Reference proteome</keyword>
<keyword evidence="2" id="KW-0808">Transferase</keyword>
<protein>
    <submittedName>
        <fullName evidence="2">rRNA methylase</fullName>
    </submittedName>
</protein>